<sequence length="450" mass="48883">MPRSALTGTRIRERRSLEGLKQADLARDVGISPSYLNLIEHNRRRIGGKLLVDLARALGVEPSALTEGAQAPLMEGLQDAASNAAPGPRRGGAKGTTDPETARAEEFAGRFPGWAALVVAQRDRITALERRVEALNDRLAHDPFLSDSLHEVLSTVTAIRSTAGILNNAGDIDRDWQARFHRNLYEDSQRLADGSQALVSYLDTVGKSEDTLSAPLDEVEAWLAQRDFTIPELECGLMPDLIGDEGLRSPAAQSLARKWVLRARAEAEKMPVSLVEDVIAAHGPDPAALAQETGVDLAAAMRRLAALPPKEGRPPMGLVICDGSGALTFRKPLDGFAPPRFGAACALWPLYQALLRPMVPIRRVVEQQGQPARRYLAYAICQPRVPKSFDAPEVVEVTMLFLPLDRLDGLGHVPRDAEVLGVGTSCRVCARMNCVARREPSMVLEDVEEG</sequence>
<dbReference type="Pfam" id="PF01381">
    <property type="entry name" value="HTH_3"/>
    <property type="match status" value="1"/>
</dbReference>
<name>A0A1G7PYG9_9RHOB</name>
<dbReference type="SUPFAM" id="SSF47413">
    <property type="entry name" value="lambda repressor-like DNA-binding domains"/>
    <property type="match status" value="1"/>
</dbReference>
<dbReference type="EMBL" id="FNBL01000008">
    <property type="protein sequence ID" value="SDF91281.1"/>
    <property type="molecule type" value="Genomic_DNA"/>
</dbReference>
<dbReference type="AlphaFoldDB" id="A0A1G7PYG9"/>
<keyword evidence="2" id="KW-0238">DNA-binding</keyword>
<evidence type="ECO:0000313" key="6">
    <source>
        <dbReference type="EMBL" id="SDF91281.1"/>
    </source>
</evidence>
<dbReference type="Pfam" id="PF09856">
    <property type="entry name" value="ScfRs"/>
    <property type="match status" value="1"/>
</dbReference>
<dbReference type="OrthoDB" id="7790108at2"/>
<organism evidence="6 7">
    <name type="scientific">Celeribacter baekdonensis</name>
    <dbReference type="NCBI Taxonomy" id="875171"/>
    <lineage>
        <taxon>Bacteria</taxon>
        <taxon>Pseudomonadati</taxon>
        <taxon>Pseudomonadota</taxon>
        <taxon>Alphaproteobacteria</taxon>
        <taxon>Rhodobacterales</taxon>
        <taxon>Roseobacteraceae</taxon>
        <taxon>Celeribacter</taxon>
    </lineage>
</organism>
<dbReference type="SMART" id="SM00530">
    <property type="entry name" value="HTH_XRE"/>
    <property type="match status" value="1"/>
</dbReference>
<evidence type="ECO:0000256" key="4">
    <source>
        <dbReference type="SAM" id="MobiDB-lite"/>
    </source>
</evidence>
<dbReference type="PANTHER" id="PTHR46797">
    <property type="entry name" value="HTH-TYPE TRANSCRIPTIONAL REGULATOR"/>
    <property type="match status" value="1"/>
</dbReference>
<evidence type="ECO:0000256" key="2">
    <source>
        <dbReference type="ARBA" id="ARBA00023125"/>
    </source>
</evidence>
<dbReference type="RefSeq" id="WP_074646028.1">
    <property type="nucleotide sequence ID" value="NZ_FNBL01000008.1"/>
</dbReference>
<keyword evidence="1" id="KW-0805">Transcription regulation</keyword>
<dbReference type="InterPro" id="IPR050807">
    <property type="entry name" value="TransReg_Diox_bact_type"/>
</dbReference>
<dbReference type="Proteomes" id="UP000182284">
    <property type="component" value="Unassembled WGS sequence"/>
</dbReference>
<gene>
    <name evidence="6" type="ORF">SAMN04488117_108207</name>
</gene>
<feature type="region of interest" description="Disordered" evidence="4">
    <location>
        <begin position="80"/>
        <end position="101"/>
    </location>
</feature>
<protein>
    <recommendedName>
        <fullName evidence="5">HTH cro/C1-type domain-containing protein</fullName>
    </recommendedName>
</protein>
<dbReference type="PROSITE" id="PS50943">
    <property type="entry name" value="HTH_CROC1"/>
    <property type="match status" value="1"/>
</dbReference>
<accession>A0A1G7PYG9</accession>
<dbReference type="InterPro" id="IPR018653">
    <property type="entry name" value="ScfR_C"/>
</dbReference>
<evidence type="ECO:0000313" key="7">
    <source>
        <dbReference type="Proteomes" id="UP000182284"/>
    </source>
</evidence>
<dbReference type="GO" id="GO:0003677">
    <property type="term" value="F:DNA binding"/>
    <property type="evidence" value="ECO:0007669"/>
    <property type="project" value="UniProtKB-KW"/>
</dbReference>
<reference evidence="6 7" key="1">
    <citation type="submission" date="2016-10" db="EMBL/GenBank/DDBJ databases">
        <authorList>
            <person name="de Groot N.N."/>
        </authorList>
    </citation>
    <scope>NUCLEOTIDE SEQUENCE [LARGE SCALE GENOMIC DNA]</scope>
    <source>
        <strain evidence="6 7">DSM 27375</strain>
    </source>
</reference>
<dbReference type="InterPro" id="IPR010982">
    <property type="entry name" value="Lambda_DNA-bd_dom_sf"/>
</dbReference>
<keyword evidence="3" id="KW-0804">Transcription</keyword>
<evidence type="ECO:0000256" key="3">
    <source>
        <dbReference type="ARBA" id="ARBA00023163"/>
    </source>
</evidence>
<evidence type="ECO:0000256" key="1">
    <source>
        <dbReference type="ARBA" id="ARBA00023015"/>
    </source>
</evidence>
<dbReference type="GO" id="GO:0005829">
    <property type="term" value="C:cytosol"/>
    <property type="evidence" value="ECO:0007669"/>
    <property type="project" value="TreeGrafter"/>
</dbReference>
<evidence type="ECO:0000259" key="5">
    <source>
        <dbReference type="PROSITE" id="PS50943"/>
    </source>
</evidence>
<dbReference type="CDD" id="cd00093">
    <property type="entry name" value="HTH_XRE"/>
    <property type="match status" value="1"/>
</dbReference>
<dbReference type="PANTHER" id="PTHR46797:SF23">
    <property type="entry name" value="HTH-TYPE TRANSCRIPTIONAL REGULATOR SUTR"/>
    <property type="match status" value="1"/>
</dbReference>
<proteinExistence type="predicted"/>
<dbReference type="Gene3D" id="1.10.260.40">
    <property type="entry name" value="lambda repressor-like DNA-binding domains"/>
    <property type="match status" value="1"/>
</dbReference>
<feature type="domain" description="HTH cro/C1-type" evidence="5">
    <location>
        <begin position="11"/>
        <end position="65"/>
    </location>
</feature>
<dbReference type="InterPro" id="IPR001387">
    <property type="entry name" value="Cro/C1-type_HTH"/>
</dbReference>
<dbReference type="GO" id="GO:0003700">
    <property type="term" value="F:DNA-binding transcription factor activity"/>
    <property type="evidence" value="ECO:0007669"/>
    <property type="project" value="TreeGrafter"/>
</dbReference>